<dbReference type="EMBL" id="OU342829">
    <property type="protein sequence ID" value="CAG7579824.1"/>
    <property type="molecule type" value="Genomic_DNA"/>
</dbReference>
<organism evidence="1">
    <name type="scientific">uncultured marine phage</name>
    <dbReference type="NCBI Taxonomy" id="707152"/>
    <lineage>
        <taxon>Viruses</taxon>
        <taxon>environmental samples</taxon>
    </lineage>
</organism>
<proteinExistence type="predicted"/>
<protein>
    <submittedName>
        <fullName evidence="1">Uncharacterized protein</fullName>
    </submittedName>
</protein>
<accession>A0A8D9CCH1</accession>
<reference evidence="1" key="1">
    <citation type="submission" date="2021-06" db="EMBL/GenBank/DDBJ databases">
        <authorList>
            <person name="Gannon L."/>
            <person name="Redgwell R T."/>
            <person name="Michniewski S."/>
            <person name="Harrison D C."/>
            <person name="Millard A."/>
        </authorList>
    </citation>
    <scope>NUCLEOTIDE SEQUENCE</scope>
</reference>
<evidence type="ECO:0000313" key="1">
    <source>
        <dbReference type="EMBL" id="CAG7579824.1"/>
    </source>
</evidence>
<gene>
    <name evidence="1" type="ORF">SLAVMIC_00112</name>
</gene>
<name>A0A8D9CCH1_9VIRU</name>
<sequence>MIKKFNEFIQEKNTEWEDIHPDEMMAPFDHCECKEKEIIKRGESYFCEKW</sequence>